<dbReference type="SUPFAM" id="SSF54403">
    <property type="entry name" value="Cystatin/monellin"/>
    <property type="match status" value="1"/>
</dbReference>
<reference evidence="1 2" key="1">
    <citation type="journal article" date="2021" name="Elife">
        <title>Chloroplast acquisition without the gene transfer in kleptoplastic sea slugs, Plakobranchus ocellatus.</title>
        <authorList>
            <person name="Maeda T."/>
            <person name="Takahashi S."/>
            <person name="Yoshida T."/>
            <person name="Shimamura S."/>
            <person name="Takaki Y."/>
            <person name="Nagai Y."/>
            <person name="Toyoda A."/>
            <person name="Suzuki Y."/>
            <person name="Arimoto A."/>
            <person name="Ishii H."/>
            <person name="Satoh N."/>
            <person name="Nishiyama T."/>
            <person name="Hasebe M."/>
            <person name="Maruyama T."/>
            <person name="Minagawa J."/>
            <person name="Obokata J."/>
            <person name="Shigenobu S."/>
        </authorList>
    </citation>
    <scope>NUCLEOTIDE SEQUENCE [LARGE SCALE GENOMIC DNA]</scope>
</reference>
<dbReference type="InterPro" id="IPR046350">
    <property type="entry name" value="Cystatin_sf"/>
</dbReference>
<protein>
    <submittedName>
        <fullName evidence="1">Type 2 cystatin</fullName>
    </submittedName>
</protein>
<dbReference type="EMBL" id="BLXT01006818">
    <property type="protein sequence ID" value="GFO33658.1"/>
    <property type="molecule type" value="Genomic_DNA"/>
</dbReference>
<keyword evidence="2" id="KW-1185">Reference proteome</keyword>
<evidence type="ECO:0000313" key="2">
    <source>
        <dbReference type="Proteomes" id="UP000735302"/>
    </source>
</evidence>
<evidence type="ECO:0000313" key="1">
    <source>
        <dbReference type="EMBL" id="GFO33658.1"/>
    </source>
</evidence>
<comment type="caution">
    <text evidence="1">The sequence shown here is derived from an EMBL/GenBank/DDBJ whole genome shotgun (WGS) entry which is preliminary data.</text>
</comment>
<sequence length="263" mass="30109">MWFFRRMLRIPWTAKKTNERVLNEANKRRSLVRTKKTLSHLSGPRDEKRKTGTFERTKMFLRESVCFALLTCLASPGWGEEIVGGLVAVHPPPSVVKFAVKHLKEFFKKREEPAPSSVEVIGATGQVVAGEMYGIHFLVNTTEKLELCHVFVWSRPWLSKLSLIARSIKCGVPPATKAKLERKGNMMSNNIMFVKSIEEPKLIKTFDNLVTEDLILYETNCIKPPHNISKCKANPNKPVLECFGYLFWSRVKFQVRRVTCSNV</sequence>
<name>A0AAV4CP50_9GAST</name>
<organism evidence="1 2">
    <name type="scientific">Plakobranchus ocellatus</name>
    <dbReference type="NCBI Taxonomy" id="259542"/>
    <lineage>
        <taxon>Eukaryota</taxon>
        <taxon>Metazoa</taxon>
        <taxon>Spiralia</taxon>
        <taxon>Lophotrochozoa</taxon>
        <taxon>Mollusca</taxon>
        <taxon>Gastropoda</taxon>
        <taxon>Heterobranchia</taxon>
        <taxon>Euthyneura</taxon>
        <taxon>Panpulmonata</taxon>
        <taxon>Sacoglossa</taxon>
        <taxon>Placobranchoidea</taxon>
        <taxon>Plakobranchidae</taxon>
        <taxon>Plakobranchus</taxon>
    </lineage>
</organism>
<accession>A0AAV4CP50</accession>
<dbReference type="Gene3D" id="3.10.450.10">
    <property type="match status" value="1"/>
</dbReference>
<gene>
    <name evidence="1" type="ORF">PoB_006016300</name>
</gene>
<dbReference type="Proteomes" id="UP000735302">
    <property type="component" value="Unassembled WGS sequence"/>
</dbReference>
<dbReference type="AlphaFoldDB" id="A0AAV4CP50"/>
<proteinExistence type="predicted"/>